<organism evidence="1 2">
    <name type="scientific">Paracoccus denitrificans (strain Pd 1222)</name>
    <dbReference type="NCBI Taxonomy" id="318586"/>
    <lineage>
        <taxon>Bacteria</taxon>
        <taxon>Pseudomonadati</taxon>
        <taxon>Pseudomonadota</taxon>
        <taxon>Alphaproteobacteria</taxon>
        <taxon>Rhodobacterales</taxon>
        <taxon>Paracoccaceae</taxon>
        <taxon>Paracoccus</taxon>
    </lineage>
</organism>
<keyword evidence="1" id="KW-0614">Plasmid</keyword>
<geneLocation type="plasmid" evidence="2">
    <name>pPD1222</name>
</geneLocation>
<proteinExistence type="predicted"/>
<evidence type="ECO:0000313" key="1">
    <source>
        <dbReference type="EMBL" id="ABL73180.1"/>
    </source>
</evidence>
<gene>
    <name evidence="1" type="ordered locus">Pden_5120</name>
</gene>
<sequence length="117" mass="13650">MVRYREGLLDRLLLLTTSKARAMPPGRRKGWDAILPDPAWTVRRAGPRWFALWDRDRQRLRRLRILLLPEDWLGLSAAQETALALEQLRPAEKIPAPFSTPLHEARAKLRRIQSRLP</sequence>
<keyword evidence="2" id="KW-1185">Reference proteome</keyword>
<dbReference type="eggNOG" id="ENOG50301E8">
    <property type="taxonomic scope" value="Bacteria"/>
</dbReference>
<dbReference type="EMBL" id="CP000491">
    <property type="protein sequence ID" value="ABL73180.1"/>
    <property type="molecule type" value="Genomic_DNA"/>
</dbReference>
<dbReference type="HOGENOM" id="CLU_2082570_0_0_5"/>
<dbReference type="GeneID" id="93454537"/>
<dbReference type="AlphaFoldDB" id="A1BCD6"/>
<dbReference type="EnsemblBacteria" id="ABL73180">
    <property type="protein sequence ID" value="ABL73180"/>
    <property type="gene ID" value="Pden_5120"/>
</dbReference>
<reference evidence="2" key="1">
    <citation type="submission" date="2006-12" db="EMBL/GenBank/DDBJ databases">
        <title>Complete sequence of plasmid 1 of Paracoccus denitrificans PD1222.</title>
        <authorList>
            <person name="Copeland A."/>
            <person name="Lucas S."/>
            <person name="Lapidus A."/>
            <person name="Barry K."/>
            <person name="Detter J.C."/>
            <person name="Glavina del Rio T."/>
            <person name="Hammon N."/>
            <person name="Israni S."/>
            <person name="Dalin E."/>
            <person name="Tice H."/>
            <person name="Pitluck S."/>
            <person name="Munk A.C."/>
            <person name="Brettin T."/>
            <person name="Bruce D."/>
            <person name="Han C."/>
            <person name="Tapia R."/>
            <person name="Gilna P."/>
            <person name="Schmutz J."/>
            <person name="Larimer F."/>
            <person name="Land M."/>
            <person name="Hauser L."/>
            <person name="Kyrpides N."/>
            <person name="Lykidis A."/>
            <person name="Spiro S."/>
            <person name="Richardson D.J."/>
            <person name="Moir J.W.B."/>
            <person name="Ferguson S.J."/>
            <person name="van Spanning R.J.M."/>
            <person name="Richardson P."/>
        </authorList>
    </citation>
    <scope>NUCLEOTIDE SEQUENCE [LARGE SCALE GENOMIC DNA]</scope>
    <source>
        <strain evidence="2">Pd 1222</strain>
        <plasmid evidence="2">pPD1222</plasmid>
    </source>
</reference>
<dbReference type="RefSeq" id="WP_011751338.1">
    <property type="nucleotide sequence ID" value="NC_008688.1"/>
</dbReference>
<evidence type="ECO:0000313" key="2">
    <source>
        <dbReference type="Proteomes" id="UP000000361"/>
    </source>
</evidence>
<accession>A1BCD6</accession>
<dbReference type="OrthoDB" id="7779240at2"/>
<dbReference type="Proteomes" id="UP000000361">
    <property type="component" value="Chromosome 1"/>
</dbReference>
<name>A1BCD6_PARDP</name>
<dbReference type="KEGG" id="pde:Pden_5120"/>
<protein>
    <submittedName>
        <fullName evidence="1">Uncharacterized protein</fullName>
    </submittedName>
</protein>